<dbReference type="SMART" id="SM00494">
    <property type="entry name" value="ChtBD2"/>
    <property type="match status" value="1"/>
</dbReference>
<evidence type="ECO:0000313" key="9">
    <source>
        <dbReference type="Proteomes" id="UP000000305"/>
    </source>
</evidence>
<dbReference type="InParanoid" id="E9GE54"/>
<name>E9GE54_DAPPU</name>
<dbReference type="AlphaFoldDB" id="E9GE54"/>
<feature type="domain" description="Chitin-binding type-2" evidence="7">
    <location>
        <begin position="79"/>
        <end position="139"/>
    </location>
</feature>
<keyword evidence="2 6" id="KW-0732">Signal</keyword>
<dbReference type="PROSITE" id="PS50940">
    <property type="entry name" value="CHIT_BIND_II"/>
    <property type="match status" value="1"/>
</dbReference>
<dbReference type="KEGG" id="dpx:DAPPUDRAFT_316840"/>
<reference evidence="8 9" key="1">
    <citation type="journal article" date="2011" name="Science">
        <title>The ecoresponsive genome of Daphnia pulex.</title>
        <authorList>
            <person name="Colbourne J.K."/>
            <person name="Pfrender M.E."/>
            <person name="Gilbert D."/>
            <person name="Thomas W.K."/>
            <person name="Tucker A."/>
            <person name="Oakley T.H."/>
            <person name="Tokishita S."/>
            <person name="Aerts A."/>
            <person name="Arnold G.J."/>
            <person name="Basu M.K."/>
            <person name="Bauer D.J."/>
            <person name="Caceres C.E."/>
            <person name="Carmel L."/>
            <person name="Casola C."/>
            <person name="Choi J.H."/>
            <person name="Detter J.C."/>
            <person name="Dong Q."/>
            <person name="Dusheyko S."/>
            <person name="Eads B.D."/>
            <person name="Frohlich T."/>
            <person name="Geiler-Samerotte K.A."/>
            <person name="Gerlach D."/>
            <person name="Hatcher P."/>
            <person name="Jogdeo S."/>
            <person name="Krijgsveld J."/>
            <person name="Kriventseva E.V."/>
            <person name="Kultz D."/>
            <person name="Laforsch C."/>
            <person name="Lindquist E."/>
            <person name="Lopez J."/>
            <person name="Manak J.R."/>
            <person name="Muller J."/>
            <person name="Pangilinan J."/>
            <person name="Patwardhan R.P."/>
            <person name="Pitluck S."/>
            <person name="Pritham E.J."/>
            <person name="Rechtsteiner A."/>
            <person name="Rho M."/>
            <person name="Rogozin I.B."/>
            <person name="Sakarya O."/>
            <person name="Salamov A."/>
            <person name="Schaack S."/>
            <person name="Shapiro H."/>
            <person name="Shiga Y."/>
            <person name="Skalitzky C."/>
            <person name="Smith Z."/>
            <person name="Souvorov A."/>
            <person name="Sung W."/>
            <person name="Tang Z."/>
            <person name="Tsuchiya D."/>
            <person name="Tu H."/>
            <person name="Vos H."/>
            <person name="Wang M."/>
            <person name="Wolf Y.I."/>
            <person name="Yamagata H."/>
            <person name="Yamada T."/>
            <person name="Ye Y."/>
            <person name="Shaw J.R."/>
            <person name="Andrews J."/>
            <person name="Crease T.J."/>
            <person name="Tang H."/>
            <person name="Lucas S.M."/>
            <person name="Robertson H.M."/>
            <person name="Bork P."/>
            <person name="Koonin E.V."/>
            <person name="Zdobnov E.M."/>
            <person name="Grigoriev I.V."/>
            <person name="Lynch M."/>
            <person name="Boore J.L."/>
        </authorList>
    </citation>
    <scope>NUCLEOTIDE SEQUENCE [LARGE SCALE GENOMIC DNA]</scope>
</reference>
<dbReference type="GO" id="GO:0005576">
    <property type="term" value="C:extracellular region"/>
    <property type="evidence" value="ECO:0007669"/>
    <property type="project" value="InterPro"/>
</dbReference>
<feature type="signal peptide" evidence="6">
    <location>
        <begin position="1"/>
        <end position="18"/>
    </location>
</feature>
<evidence type="ECO:0000256" key="5">
    <source>
        <dbReference type="ARBA" id="ARBA00023180"/>
    </source>
</evidence>
<evidence type="ECO:0000256" key="4">
    <source>
        <dbReference type="ARBA" id="ARBA00023157"/>
    </source>
</evidence>
<dbReference type="GO" id="GO:0008061">
    <property type="term" value="F:chitin binding"/>
    <property type="evidence" value="ECO:0007669"/>
    <property type="project" value="UniProtKB-KW"/>
</dbReference>
<evidence type="ECO:0000256" key="6">
    <source>
        <dbReference type="SAM" id="SignalP"/>
    </source>
</evidence>
<sequence length="139" mass="15202">MQVKEAIAFLGLFIFAAAENSLLVQHPSFKAVSLELSTADVTSEWTPTSANWETSWASTDVVTLTTSTDTRPSTVTMGPDICANESSDDYIFPNPEDCTTFYLCSNGTPYLYNCPSGLVYNDAIIQCDYPYNVSPPCNI</sequence>
<dbReference type="InterPro" id="IPR002557">
    <property type="entry name" value="Chitin-bd_dom"/>
</dbReference>
<keyword evidence="3" id="KW-0677">Repeat</keyword>
<dbReference type="OrthoDB" id="6349683at2759"/>
<dbReference type="PANTHER" id="PTHR23301">
    <property type="entry name" value="CHITIN BINDING PERITROPHIN-A"/>
    <property type="match status" value="1"/>
</dbReference>
<dbReference type="OMA" id="CANESSD"/>
<evidence type="ECO:0000259" key="7">
    <source>
        <dbReference type="PROSITE" id="PS50940"/>
    </source>
</evidence>
<keyword evidence="9" id="KW-1185">Reference proteome</keyword>
<evidence type="ECO:0000256" key="2">
    <source>
        <dbReference type="ARBA" id="ARBA00022729"/>
    </source>
</evidence>
<proteinExistence type="predicted"/>
<dbReference type="Gene3D" id="2.170.140.10">
    <property type="entry name" value="Chitin binding domain"/>
    <property type="match status" value="1"/>
</dbReference>
<evidence type="ECO:0000313" key="8">
    <source>
        <dbReference type="EMBL" id="EFX82205.1"/>
    </source>
</evidence>
<keyword evidence="5" id="KW-0325">Glycoprotein</keyword>
<keyword evidence="1" id="KW-0147">Chitin-binding</keyword>
<dbReference type="Pfam" id="PF01607">
    <property type="entry name" value="CBM_14"/>
    <property type="match status" value="1"/>
</dbReference>
<evidence type="ECO:0000256" key="1">
    <source>
        <dbReference type="ARBA" id="ARBA00022669"/>
    </source>
</evidence>
<evidence type="ECO:0000256" key="3">
    <source>
        <dbReference type="ARBA" id="ARBA00022737"/>
    </source>
</evidence>
<feature type="chain" id="PRO_5003236932" description="Chitin-binding type-2 domain-containing protein" evidence="6">
    <location>
        <begin position="19"/>
        <end position="139"/>
    </location>
</feature>
<organism evidence="8 9">
    <name type="scientific">Daphnia pulex</name>
    <name type="common">Water flea</name>
    <dbReference type="NCBI Taxonomy" id="6669"/>
    <lineage>
        <taxon>Eukaryota</taxon>
        <taxon>Metazoa</taxon>
        <taxon>Ecdysozoa</taxon>
        <taxon>Arthropoda</taxon>
        <taxon>Crustacea</taxon>
        <taxon>Branchiopoda</taxon>
        <taxon>Diplostraca</taxon>
        <taxon>Cladocera</taxon>
        <taxon>Anomopoda</taxon>
        <taxon>Daphniidae</taxon>
        <taxon>Daphnia</taxon>
    </lineage>
</organism>
<dbReference type="EMBL" id="GL732540">
    <property type="protein sequence ID" value="EFX82205.1"/>
    <property type="molecule type" value="Genomic_DNA"/>
</dbReference>
<dbReference type="PANTHER" id="PTHR23301:SF0">
    <property type="entry name" value="CHITIN-BINDING TYPE-2 DOMAIN-CONTAINING PROTEIN-RELATED"/>
    <property type="match status" value="1"/>
</dbReference>
<dbReference type="InterPro" id="IPR051940">
    <property type="entry name" value="Chitin_bind-dev_reg"/>
</dbReference>
<accession>E9GE54</accession>
<dbReference type="SUPFAM" id="SSF57625">
    <property type="entry name" value="Invertebrate chitin-binding proteins"/>
    <property type="match status" value="1"/>
</dbReference>
<dbReference type="Proteomes" id="UP000000305">
    <property type="component" value="Unassembled WGS sequence"/>
</dbReference>
<protein>
    <recommendedName>
        <fullName evidence="7">Chitin-binding type-2 domain-containing protein</fullName>
    </recommendedName>
</protein>
<gene>
    <name evidence="8" type="ORF">DAPPUDRAFT_316840</name>
</gene>
<dbReference type="HOGENOM" id="CLU_1983820_0_0_1"/>
<dbReference type="InterPro" id="IPR036508">
    <property type="entry name" value="Chitin-bd_dom_sf"/>
</dbReference>
<keyword evidence="4" id="KW-1015">Disulfide bond</keyword>